<accession>A0A812RW48</accession>
<sequence>MAQQLPVRNTFIEVRAPAVIRPRSQTDFAPGPGSPVTKGVGAPVLAAAAAAPAAPPVAPVSACAVSSIETAASRRCSVIRTPDVLFPRTPLGSVSMEPPHGFALPQALDELQRRRTSTLSSEAARVQTSHSTTTRRSSLDMIPSTPDMYYSWPVDMNPAAFMLPSAAPPGQVAAAPAPLSTQCTKPQAQAAQAGAVGASERLSKAPAPLGNPSVTPVSWETYAAPAPPAHAPLLVQDQKPLHNMPMWPPGHIQSTLLPSRYPMQHPQQVLVLSNFLQEAPPKMDELSAAHADSQLYDSSALQAASGVTTLMLRNIPVTFNREALLADFDAAVARGKYDFFYLPIDFQTGNNLGYAFVNFVSPVFAEQFRTVYQGLALAGERSKKICAVAPATTQGRLANVEYYRNSPVMSMEEKYHPLVFENGVRQKFPAPTKAVKPIRFRESRGIQGE</sequence>
<dbReference type="InterPro" id="IPR035979">
    <property type="entry name" value="RBD_domain_sf"/>
</dbReference>
<dbReference type="InterPro" id="IPR012677">
    <property type="entry name" value="Nucleotide-bd_a/b_plait_sf"/>
</dbReference>
<evidence type="ECO:0000313" key="4">
    <source>
        <dbReference type="EMBL" id="CAE7455658.1"/>
    </source>
</evidence>
<dbReference type="InterPro" id="IPR000504">
    <property type="entry name" value="RRM_dom"/>
</dbReference>
<gene>
    <name evidence="4" type="primary">ML2</name>
    <name evidence="4" type="ORF">SNEC2469_LOCUS12676</name>
</gene>
<evidence type="ECO:0000256" key="2">
    <source>
        <dbReference type="SAM" id="MobiDB-lite"/>
    </source>
</evidence>
<dbReference type="Gene3D" id="3.30.70.330">
    <property type="match status" value="1"/>
</dbReference>
<dbReference type="OrthoDB" id="417481at2759"/>
<keyword evidence="1" id="KW-0694">RNA-binding</keyword>
<dbReference type="SUPFAM" id="SSF54928">
    <property type="entry name" value="RNA-binding domain, RBD"/>
    <property type="match status" value="1"/>
</dbReference>
<reference evidence="4" key="1">
    <citation type="submission" date="2021-02" db="EMBL/GenBank/DDBJ databases">
        <authorList>
            <person name="Dougan E. K."/>
            <person name="Rhodes N."/>
            <person name="Thang M."/>
            <person name="Chan C."/>
        </authorList>
    </citation>
    <scope>NUCLEOTIDE SEQUENCE</scope>
</reference>
<feature type="domain" description="RRM" evidence="3">
    <location>
        <begin position="308"/>
        <end position="405"/>
    </location>
</feature>
<evidence type="ECO:0000313" key="5">
    <source>
        <dbReference type="Proteomes" id="UP000601435"/>
    </source>
</evidence>
<dbReference type="Proteomes" id="UP000601435">
    <property type="component" value="Unassembled WGS sequence"/>
</dbReference>
<dbReference type="InterPro" id="IPR007201">
    <property type="entry name" value="Mei2-like_Rrm_C"/>
</dbReference>
<name>A0A812RW48_9DINO</name>
<evidence type="ECO:0000256" key="1">
    <source>
        <dbReference type="PROSITE-ProRule" id="PRU00176"/>
    </source>
</evidence>
<proteinExistence type="predicted"/>
<comment type="caution">
    <text evidence="4">The sequence shown here is derived from an EMBL/GenBank/DDBJ whole genome shotgun (WGS) entry which is preliminary data.</text>
</comment>
<dbReference type="PROSITE" id="PS50102">
    <property type="entry name" value="RRM"/>
    <property type="match status" value="1"/>
</dbReference>
<feature type="compositionally biased region" description="Low complexity" evidence="2">
    <location>
        <begin position="187"/>
        <end position="198"/>
    </location>
</feature>
<feature type="region of interest" description="Disordered" evidence="2">
    <location>
        <begin position="183"/>
        <end position="211"/>
    </location>
</feature>
<dbReference type="AlphaFoldDB" id="A0A812RW48"/>
<organism evidence="4 5">
    <name type="scientific">Symbiodinium necroappetens</name>
    <dbReference type="NCBI Taxonomy" id="1628268"/>
    <lineage>
        <taxon>Eukaryota</taxon>
        <taxon>Sar</taxon>
        <taxon>Alveolata</taxon>
        <taxon>Dinophyceae</taxon>
        <taxon>Suessiales</taxon>
        <taxon>Symbiodiniaceae</taxon>
        <taxon>Symbiodinium</taxon>
    </lineage>
</organism>
<dbReference type="GO" id="GO:0003723">
    <property type="term" value="F:RNA binding"/>
    <property type="evidence" value="ECO:0007669"/>
    <property type="project" value="UniProtKB-UniRule"/>
</dbReference>
<dbReference type="CDD" id="cd12277">
    <property type="entry name" value="RRM3_MEI2_EAR1_like"/>
    <property type="match status" value="1"/>
</dbReference>
<protein>
    <submittedName>
        <fullName evidence="4">ML2 protein</fullName>
    </submittedName>
</protein>
<keyword evidence="5" id="KW-1185">Reference proteome</keyword>
<dbReference type="Pfam" id="PF04059">
    <property type="entry name" value="RRM_2"/>
    <property type="match status" value="1"/>
</dbReference>
<evidence type="ECO:0000259" key="3">
    <source>
        <dbReference type="PROSITE" id="PS50102"/>
    </source>
</evidence>
<dbReference type="EMBL" id="CAJNJA010020141">
    <property type="protein sequence ID" value="CAE7455658.1"/>
    <property type="molecule type" value="Genomic_DNA"/>
</dbReference>